<gene>
    <name evidence="1" type="ORF">EURHEDRAFT_351891</name>
</gene>
<sequence length="144" mass="16484">MNRPSLFETPYPGTVLAVEESYDKFNIPCKRRQELLYDPSKALRANEVPDPFRACVRVCDLGQLDVIVNNSRHALVFFMSFAQHCSHQRPILWLQEDQETDRDSVSSFSISTDSLIVIIDFLIKPGLGVYHELGFAYILTLYSP</sequence>
<name>A0A017SIC9_ASPRC</name>
<keyword evidence="2" id="KW-1185">Reference proteome</keyword>
<reference evidence="2" key="1">
    <citation type="journal article" date="2014" name="Nat. Commun.">
        <title>Genomic adaptations of the halophilic Dead Sea filamentous fungus Eurotium rubrum.</title>
        <authorList>
            <person name="Kis-Papo T."/>
            <person name="Weig A.R."/>
            <person name="Riley R."/>
            <person name="Persoh D."/>
            <person name="Salamov A."/>
            <person name="Sun H."/>
            <person name="Lipzen A."/>
            <person name="Wasser S.P."/>
            <person name="Rambold G."/>
            <person name="Grigoriev I.V."/>
            <person name="Nevo E."/>
        </authorList>
    </citation>
    <scope>NUCLEOTIDE SEQUENCE [LARGE SCALE GENOMIC DNA]</scope>
    <source>
        <strain evidence="2">CBS 135680</strain>
    </source>
</reference>
<organism evidence="1 2">
    <name type="scientific">Aspergillus ruber (strain CBS 135680)</name>
    <dbReference type="NCBI Taxonomy" id="1388766"/>
    <lineage>
        <taxon>Eukaryota</taxon>
        <taxon>Fungi</taxon>
        <taxon>Dikarya</taxon>
        <taxon>Ascomycota</taxon>
        <taxon>Pezizomycotina</taxon>
        <taxon>Eurotiomycetes</taxon>
        <taxon>Eurotiomycetidae</taxon>
        <taxon>Eurotiales</taxon>
        <taxon>Aspergillaceae</taxon>
        <taxon>Aspergillus</taxon>
        <taxon>Aspergillus subgen. Aspergillus</taxon>
    </lineage>
</organism>
<evidence type="ECO:0000313" key="2">
    <source>
        <dbReference type="Proteomes" id="UP000019804"/>
    </source>
</evidence>
<proteinExistence type="predicted"/>
<dbReference type="Proteomes" id="UP000019804">
    <property type="component" value="Unassembled WGS sequence"/>
</dbReference>
<dbReference type="GeneID" id="63693563"/>
<dbReference type="EMBL" id="KK088418">
    <property type="protein sequence ID" value="EYE96419.1"/>
    <property type="molecule type" value="Genomic_DNA"/>
</dbReference>
<dbReference type="AlphaFoldDB" id="A0A017SIC9"/>
<evidence type="ECO:0000313" key="1">
    <source>
        <dbReference type="EMBL" id="EYE96419.1"/>
    </source>
</evidence>
<dbReference type="OrthoDB" id="5416097at2759"/>
<protein>
    <submittedName>
        <fullName evidence="1">Uncharacterized protein</fullName>
    </submittedName>
</protein>
<dbReference type="RefSeq" id="XP_040640107.1">
    <property type="nucleotide sequence ID" value="XM_040778439.1"/>
</dbReference>
<dbReference type="HOGENOM" id="CLU_1796061_0_0_1"/>
<accession>A0A017SIC9</accession>